<dbReference type="InterPro" id="IPR001270">
    <property type="entry name" value="ClpA/B"/>
</dbReference>
<reference evidence="4" key="1">
    <citation type="journal article" date="2020" name="Stud. Mycol.">
        <title>101 Dothideomycetes genomes: a test case for predicting lifestyles and emergence of pathogens.</title>
        <authorList>
            <person name="Haridas S."/>
            <person name="Albert R."/>
            <person name="Binder M."/>
            <person name="Bloem J."/>
            <person name="Labutti K."/>
            <person name="Salamov A."/>
            <person name="Andreopoulos B."/>
            <person name="Baker S."/>
            <person name="Barry K."/>
            <person name="Bills G."/>
            <person name="Bluhm B."/>
            <person name="Cannon C."/>
            <person name="Castanera R."/>
            <person name="Culley D."/>
            <person name="Daum C."/>
            <person name="Ezra D."/>
            <person name="Gonzalez J."/>
            <person name="Henrissat B."/>
            <person name="Kuo A."/>
            <person name="Liang C."/>
            <person name="Lipzen A."/>
            <person name="Lutzoni F."/>
            <person name="Magnuson J."/>
            <person name="Mondo S."/>
            <person name="Nolan M."/>
            <person name="Ohm R."/>
            <person name="Pangilinan J."/>
            <person name="Park H.-J."/>
            <person name="Ramirez L."/>
            <person name="Alfaro M."/>
            <person name="Sun H."/>
            <person name="Tritt A."/>
            <person name="Yoshinaga Y."/>
            <person name="Zwiers L.-H."/>
            <person name="Turgeon B."/>
            <person name="Goodwin S."/>
            <person name="Spatafora J."/>
            <person name="Crous P."/>
            <person name="Grigoriev I."/>
        </authorList>
    </citation>
    <scope>NUCLEOTIDE SEQUENCE</scope>
    <source>
        <strain evidence="4">CBS 119925</strain>
    </source>
</reference>
<dbReference type="EMBL" id="MU006563">
    <property type="protein sequence ID" value="KAF2750946.1"/>
    <property type="molecule type" value="Genomic_DNA"/>
</dbReference>
<name>A0A6A6VMC6_9PLEO</name>
<evidence type="ECO:0000313" key="4">
    <source>
        <dbReference type="EMBL" id="KAF2750946.1"/>
    </source>
</evidence>
<dbReference type="AlphaFoldDB" id="A0A6A6VMC6"/>
<protein>
    <submittedName>
        <fullName evidence="4">P-loop containing nucleoside triphosphate hydrolase protein</fullName>
    </submittedName>
</protein>
<dbReference type="Proteomes" id="UP000799440">
    <property type="component" value="Unassembled WGS sequence"/>
</dbReference>
<evidence type="ECO:0000256" key="1">
    <source>
        <dbReference type="ARBA" id="ARBA00022741"/>
    </source>
</evidence>
<accession>A0A6A6VMC6</accession>
<dbReference type="InterPro" id="IPR050130">
    <property type="entry name" value="ClpA_ClpB"/>
</dbReference>
<dbReference type="InterPro" id="IPR027417">
    <property type="entry name" value="P-loop_NTPase"/>
</dbReference>
<organism evidence="4 5">
    <name type="scientific">Sporormia fimetaria CBS 119925</name>
    <dbReference type="NCBI Taxonomy" id="1340428"/>
    <lineage>
        <taxon>Eukaryota</taxon>
        <taxon>Fungi</taxon>
        <taxon>Dikarya</taxon>
        <taxon>Ascomycota</taxon>
        <taxon>Pezizomycotina</taxon>
        <taxon>Dothideomycetes</taxon>
        <taxon>Pleosporomycetidae</taxon>
        <taxon>Pleosporales</taxon>
        <taxon>Sporormiaceae</taxon>
        <taxon>Sporormia</taxon>
    </lineage>
</organism>
<dbReference type="GO" id="GO:0034605">
    <property type="term" value="P:cellular response to heat"/>
    <property type="evidence" value="ECO:0007669"/>
    <property type="project" value="TreeGrafter"/>
</dbReference>
<feature type="non-terminal residue" evidence="4">
    <location>
        <position position="452"/>
    </location>
</feature>
<dbReference type="PANTHER" id="PTHR11638:SF18">
    <property type="entry name" value="HEAT SHOCK PROTEIN 104"/>
    <property type="match status" value="1"/>
</dbReference>
<dbReference type="PRINTS" id="PR00300">
    <property type="entry name" value="CLPPROTEASEA"/>
</dbReference>
<evidence type="ECO:0000313" key="5">
    <source>
        <dbReference type="Proteomes" id="UP000799440"/>
    </source>
</evidence>
<dbReference type="GO" id="GO:0005737">
    <property type="term" value="C:cytoplasm"/>
    <property type="evidence" value="ECO:0007669"/>
    <property type="project" value="TreeGrafter"/>
</dbReference>
<dbReference type="GO" id="GO:0016887">
    <property type="term" value="F:ATP hydrolysis activity"/>
    <property type="evidence" value="ECO:0007669"/>
    <property type="project" value="InterPro"/>
</dbReference>
<keyword evidence="2" id="KW-0067">ATP-binding</keyword>
<dbReference type="InterPro" id="IPR003959">
    <property type="entry name" value="ATPase_AAA_core"/>
</dbReference>
<dbReference type="GO" id="GO:0005524">
    <property type="term" value="F:ATP binding"/>
    <property type="evidence" value="ECO:0007669"/>
    <property type="project" value="UniProtKB-KW"/>
</dbReference>
<proteinExistence type="predicted"/>
<keyword evidence="5" id="KW-1185">Reference proteome</keyword>
<dbReference type="Gene3D" id="3.40.50.300">
    <property type="entry name" value="P-loop containing nucleotide triphosphate hydrolases"/>
    <property type="match status" value="1"/>
</dbReference>
<dbReference type="SUPFAM" id="SSF52540">
    <property type="entry name" value="P-loop containing nucleoside triphosphate hydrolases"/>
    <property type="match status" value="1"/>
</dbReference>
<dbReference type="OrthoDB" id="47330at2759"/>
<feature type="domain" description="ATPase AAA-type core" evidence="3">
    <location>
        <begin position="160"/>
        <end position="327"/>
    </location>
</feature>
<evidence type="ECO:0000259" key="3">
    <source>
        <dbReference type="Pfam" id="PF07724"/>
    </source>
</evidence>
<dbReference type="PANTHER" id="PTHR11638">
    <property type="entry name" value="ATP-DEPENDENT CLP PROTEASE"/>
    <property type="match status" value="1"/>
</dbReference>
<gene>
    <name evidence="4" type="ORF">M011DRAFT_507385</name>
</gene>
<keyword evidence="4" id="KW-0378">Hydrolase</keyword>
<dbReference type="Pfam" id="PF07724">
    <property type="entry name" value="AAA_2"/>
    <property type="match status" value="1"/>
</dbReference>
<evidence type="ECO:0000256" key="2">
    <source>
        <dbReference type="ARBA" id="ARBA00022840"/>
    </source>
</evidence>
<sequence length="452" mass="50884">MLLQKGADPEKSTKEFPTPLLPYVIICGQIDAIDTSDVVRVLLASGADPKTVPVDMWVNYINAPKERWPNPGPGDHWRGCTVPIRQLLARSLNVRHRYLLSLADTVEKTNPRTLQVCEAYNMKRITTLPYFLVGQRQAADLVMNSLITHVSGGRESPMVMAFAGPSGHGKTELARALGKLLSIESLVFDCATFTQQSKFFGPPRGYQGYEEGAPGINFLSENNGRRSLVFMDEFDKTKQELRESLLVTMEKGTLTIHQRTSNNVDCSKTIWVLATNLGTYIICDFYAKKLASVSEERLRSASVKELQRDLTRIYRENFKAPLTGRIKLMVPFLPFSKTEQAVIAHRFILKLATRVRQPIDLQPPTIRLVGHSRITVIDDRKVCTELAQGYESLLGARYLFNAVDALEEMYTKEYLAIKSPITEDLNTKPLQEFIVKCVPEPGGNGQRMLVYR</sequence>
<keyword evidence="1" id="KW-0547">Nucleotide-binding</keyword>